<feature type="transmembrane region" description="Helical" evidence="10">
    <location>
        <begin position="211"/>
        <end position="234"/>
    </location>
</feature>
<feature type="transmembrane region" description="Helical" evidence="10">
    <location>
        <begin position="67"/>
        <end position="86"/>
    </location>
</feature>
<evidence type="ECO:0000313" key="11">
    <source>
        <dbReference type="EMBL" id="KAH9377216.1"/>
    </source>
</evidence>
<evidence type="ECO:0000256" key="2">
    <source>
        <dbReference type="ARBA" id="ARBA00022516"/>
    </source>
</evidence>
<evidence type="ECO:0000256" key="6">
    <source>
        <dbReference type="ARBA" id="ARBA00022989"/>
    </source>
</evidence>
<dbReference type="OrthoDB" id="434092at2759"/>
<dbReference type="AlphaFoldDB" id="A0A9J6GR83"/>
<reference evidence="11 12" key="1">
    <citation type="journal article" date="2020" name="Cell">
        <title>Large-Scale Comparative Analyses of Tick Genomes Elucidate Their Genetic Diversity and Vector Capacities.</title>
        <authorList>
            <consortium name="Tick Genome and Microbiome Consortium (TIGMIC)"/>
            <person name="Jia N."/>
            <person name="Wang J."/>
            <person name="Shi W."/>
            <person name="Du L."/>
            <person name="Sun Y."/>
            <person name="Zhan W."/>
            <person name="Jiang J.F."/>
            <person name="Wang Q."/>
            <person name="Zhang B."/>
            <person name="Ji P."/>
            <person name="Bell-Sakyi L."/>
            <person name="Cui X.M."/>
            <person name="Yuan T.T."/>
            <person name="Jiang B.G."/>
            <person name="Yang W.F."/>
            <person name="Lam T.T."/>
            <person name="Chang Q.C."/>
            <person name="Ding S.J."/>
            <person name="Wang X.J."/>
            <person name="Zhu J.G."/>
            <person name="Ruan X.D."/>
            <person name="Zhao L."/>
            <person name="Wei J.T."/>
            <person name="Ye R.Z."/>
            <person name="Que T.C."/>
            <person name="Du C.H."/>
            <person name="Zhou Y.H."/>
            <person name="Cheng J.X."/>
            <person name="Dai P.F."/>
            <person name="Guo W.B."/>
            <person name="Han X.H."/>
            <person name="Huang E.J."/>
            <person name="Li L.F."/>
            <person name="Wei W."/>
            <person name="Gao Y.C."/>
            <person name="Liu J.Z."/>
            <person name="Shao H.Z."/>
            <person name="Wang X."/>
            <person name="Wang C.C."/>
            <person name="Yang T.C."/>
            <person name="Huo Q.B."/>
            <person name="Li W."/>
            <person name="Chen H.Y."/>
            <person name="Chen S.E."/>
            <person name="Zhou L.G."/>
            <person name="Ni X.B."/>
            <person name="Tian J.H."/>
            <person name="Sheng Y."/>
            <person name="Liu T."/>
            <person name="Pan Y.S."/>
            <person name="Xia L.Y."/>
            <person name="Li J."/>
            <person name="Zhao F."/>
            <person name="Cao W.C."/>
        </authorList>
    </citation>
    <scope>NUCLEOTIDE SEQUENCE [LARGE SCALE GENOMIC DNA]</scope>
    <source>
        <strain evidence="11">HaeL-2018</strain>
    </source>
</reference>
<evidence type="ECO:0000313" key="12">
    <source>
        <dbReference type="Proteomes" id="UP000821853"/>
    </source>
</evidence>
<dbReference type="GO" id="GO:0009922">
    <property type="term" value="F:fatty acid elongase activity"/>
    <property type="evidence" value="ECO:0007669"/>
    <property type="project" value="UniProtKB-EC"/>
</dbReference>
<keyword evidence="2 10" id="KW-0444">Lipid biosynthesis</keyword>
<evidence type="ECO:0000256" key="10">
    <source>
        <dbReference type="RuleBase" id="RU361115"/>
    </source>
</evidence>
<feature type="transmembrane region" description="Helical" evidence="10">
    <location>
        <begin position="147"/>
        <end position="164"/>
    </location>
</feature>
<comment type="similarity">
    <text evidence="10">Belongs to the ELO family.</text>
</comment>
<name>A0A9J6GR83_HAELO</name>
<accession>A0A9J6GR83</accession>
<dbReference type="GO" id="GO:0042761">
    <property type="term" value="P:very long-chain fatty acid biosynthetic process"/>
    <property type="evidence" value="ECO:0007669"/>
    <property type="project" value="TreeGrafter"/>
</dbReference>
<comment type="caution">
    <text evidence="11">The sequence shown here is derived from an EMBL/GenBank/DDBJ whole genome shotgun (WGS) entry which is preliminary data.</text>
</comment>
<dbReference type="GO" id="GO:0005789">
    <property type="term" value="C:endoplasmic reticulum membrane"/>
    <property type="evidence" value="ECO:0007669"/>
    <property type="project" value="TreeGrafter"/>
</dbReference>
<keyword evidence="6 10" id="KW-1133">Transmembrane helix</keyword>
<evidence type="ECO:0000256" key="8">
    <source>
        <dbReference type="ARBA" id="ARBA00023136"/>
    </source>
</evidence>
<dbReference type="VEuPathDB" id="VectorBase:HLOH_053449"/>
<keyword evidence="4 10" id="KW-0812">Transmembrane</keyword>
<dbReference type="InterPro" id="IPR002076">
    <property type="entry name" value="ELO_fam"/>
</dbReference>
<gene>
    <name evidence="11" type="ORF">HPB48_008286</name>
</gene>
<evidence type="ECO:0000256" key="4">
    <source>
        <dbReference type="ARBA" id="ARBA00022692"/>
    </source>
</evidence>
<dbReference type="Pfam" id="PF01151">
    <property type="entry name" value="ELO"/>
    <property type="match status" value="1"/>
</dbReference>
<dbReference type="GO" id="GO:0019367">
    <property type="term" value="P:fatty acid elongation, saturated fatty acid"/>
    <property type="evidence" value="ECO:0007669"/>
    <property type="project" value="TreeGrafter"/>
</dbReference>
<sequence>MGPVTDFSKCQPDSLWIPSPDRRTKGWALTGNPLPLAAITVTYLYLAKVAGPKWMTTRKPFNLKMCLLVYNFGAACFSAFFTVRFAKLAYWDRGYSIFQGIDLSDSSVTLGIFHLSWWLLVFKIVELADTMFFVLRKNWHQVTSLHVFHHVVVLWNVWLTVTYGSQPQAMFITCVNSAVHVIMYTYYFLSALGPSFRRYLWWKKYLTRVQIAQFAAIFLHAIGLVFAKGCYVPFFVTLEILQSAVFFVWFILFYLGAYKQKSI</sequence>
<dbReference type="GO" id="GO:0034625">
    <property type="term" value="P:fatty acid elongation, monounsaturated fatty acid"/>
    <property type="evidence" value="ECO:0007669"/>
    <property type="project" value="TreeGrafter"/>
</dbReference>
<feature type="transmembrane region" description="Helical" evidence="10">
    <location>
        <begin position="115"/>
        <end position="135"/>
    </location>
</feature>
<keyword evidence="9 10" id="KW-0275">Fatty acid biosynthesis</keyword>
<protein>
    <recommendedName>
        <fullName evidence="10">Elongation of very long chain fatty acids protein</fullName>
        <ecNumber evidence="10">2.3.1.199</ecNumber>
    </recommendedName>
    <alternativeName>
        <fullName evidence="10">Very-long-chain 3-oxoacyl-CoA synthase</fullName>
    </alternativeName>
</protein>
<keyword evidence="3 10" id="KW-0808">Transferase</keyword>
<keyword evidence="12" id="KW-1185">Reference proteome</keyword>
<dbReference type="PANTHER" id="PTHR11157">
    <property type="entry name" value="FATTY ACID ACYL TRANSFERASE-RELATED"/>
    <property type="match status" value="1"/>
</dbReference>
<comment type="catalytic activity">
    <reaction evidence="10">
        <text>a very-long-chain acyl-CoA + malonyl-CoA + H(+) = a very-long-chain 3-oxoacyl-CoA + CO2 + CoA</text>
        <dbReference type="Rhea" id="RHEA:32727"/>
        <dbReference type="ChEBI" id="CHEBI:15378"/>
        <dbReference type="ChEBI" id="CHEBI:16526"/>
        <dbReference type="ChEBI" id="CHEBI:57287"/>
        <dbReference type="ChEBI" id="CHEBI:57384"/>
        <dbReference type="ChEBI" id="CHEBI:90725"/>
        <dbReference type="ChEBI" id="CHEBI:90736"/>
        <dbReference type="EC" id="2.3.1.199"/>
    </reaction>
</comment>
<dbReference type="EC" id="2.3.1.199" evidence="10"/>
<evidence type="ECO:0000256" key="3">
    <source>
        <dbReference type="ARBA" id="ARBA00022679"/>
    </source>
</evidence>
<keyword evidence="5 10" id="KW-0276">Fatty acid metabolism</keyword>
<feature type="transmembrane region" description="Helical" evidence="10">
    <location>
        <begin position="240"/>
        <end position="258"/>
    </location>
</feature>
<comment type="subcellular location">
    <subcellularLocation>
        <location evidence="1">Membrane</location>
        <topology evidence="1">Multi-pass membrane protein</topology>
    </subcellularLocation>
</comment>
<evidence type="ECO:0000256" key="1">
    <source>
        <dbReference type="ARBA" id="ARBA00004141"/>
    </source>
</evidence>
<dbReference type="OMA" id="FIMKEVA"/>
<dbReference type="PANTHER" id="PTHR11157:SF69">
    <property type="entry name" value="ELONGATION OF VERY LONG CHAIN FATTY ACIDS PROTEIN 7"/>
    <property type="match status" value="1"/>
</dbReference>
<feature type="transmembrane region" description="Helical" evidence="10">
    <location>
        <begin position="170"/>
        <end position="190"/>
    </location>
</feature>
<organism evidence="11 12">
    <name type="scientific">Haemaphysalis longicornis</name>
    <name type="common">Bush tick</name>
    <dbReference type="NCBI Taxonomy" id="44386"/>
    <lineage>
        <taxon>Eukaryota</taxon>
        <taxon>Metazoa</taxon>
        <taxon>Ecdysozoa</taxon>
        <taxon>Arthropoda</taxon>
        <taxon>Chelicerata</taxon>
        <taxon>Arachnida</taxon>
        <taxon>Acari</taxon>
        <taxon>Parasitiformes</taxon>
        <taxon>Ixodida</taxon>
        <taxon>Ixodoidea</taxon>
        <taxon>Ixodidae</taxon>
        <taxon>Haemaphysalinae</taxon>
        <taxon>Haemaphysalis</taxon>
    </lineage>
</organism>
<feature type="transmembrane region" description="Helical" evidence="10">
    <location>
        <begin position="26"/>
        <end position="46"/>
    </location>
</feature>
<dbReference type="GO" id="GO:0030148">
    <property type="term" value="P:sphingolipid biosynthetic process"/>
    <property type="evidence" value="ECO:0007669"/>
    <property type="project" value="TreeGrafter"/>
</dbReference>
<dbReference type="EMBL" id="JABSTR010000008">
    <property type="protein sequence ID" value="KAH9377216.1"/>
    <property type="molecule type" value="Genomic_DNA"/>
</dbReference>
<evidence type="ECO:0000256" key="7">
    <source>
        <dbReference type="ARBA" id="ARBA00023098"/>
    </source>
</evidence>
<keyword evidence="8 10" id="KW-0472">Membrane</keyword>
<evidence type="ECO:0000256" key="9">
    <source>
        <dbReference type="ARBA" id="ARBA00023160"/>
    </source>
</evidence>
<dbReference type="Proteomes" id="UP000821853">
    <property type="component" value="Unassembled WGS sequence"/>
</dbReference>
<proteinExistence type="inferred from homology"/>
<dbReference type="GO" id="GO:0034626">
    <property type="term" value="P:fatty acid elongation, polyunsaturated fatty acid"/>
    <property type="evidence" value="ECO:0007669"/>
    <property type="project" value="TreeGrafter"/>
</dbReference>
<keyword evidence="7 10" id="KW-0443">Lipid metabolism</keyword>
<evidence type="ECO:0000256" key="5">
    <source>
        <dbReference type="ARBA" id="ARBA00022832"/>
    </source>
</evidence>